<dbReference type="SUPFAM" id="SSF52540">
    <property type="entry name" value="P-loop containing nucleoside triphosphate hydrolases"/>
    <property type="match status" value="1"/>
</dbReference>
<feature type="transmembrane region" description="Helical" evidence="9">
    <location>
        <begin position="124"/>
        <end position="145"/>
    </location>
</feature>
<dbReference type="PROSITE" id="PS50929">
    <property type="entry name" value="ABC_TM1F"/>
    <property type="match status" value="1"/>
</dbReference>
<evidence type="ECO:0000256" key="9">
    <source>
        <dbReference type="SAM" id="Phobius"/>
    </source>
</evidence>
<sequence length="539" mass="58688">MSFFSLLKAEGLRITQRKLLAMITISGITSAGVLASVNYAAKEISKGKPTTAAFFIFLALVTLNVLSSRFVIRVTTSEVEHVVHRLRLRLTGKLRDAQLNTLEKLGPGVLYAAIGKDTQTLSQLASVLTNAAQSVVLIFFGAMYLAWLSPMALAVAAGFVALAVGMYLLQSRKLNQALSDSGRLENRLFDRVSDFVDGFKETRMNRGRSDELYGHFAEESEAAARSRISAMTALGSIMAFAQTTLFLLVGTMVFVVPVLSSDFSSQVVQTATVVLFLFGPISAVVGSVPAMASADMAARSLGEVEAALGSGARDTHHGAVLPFDTLDMRNIVYTHHDGAGRNAFKLGPIDFTLRRGETVFITGGNGSGKTTFLKILTGLYRPDGGAISLDGLELAPTDGQAYRELFSVVFNDPHLFRRLYGLSPEARERVPALLQRLEMVGKVQLIDDSFDTLDLSSGQRKRLALLVALLEEKPILILDEWAADQDPVFRMKFYRELLPEFKAAGKTIVAITHDDAYFDVADRRIALNYGSIVKVDDEA</sequence>
<dbReference type="InterPro" id="IPR017871">
    <property type="entry name" value="ABC_transporter-like_CS"/>
</dbReference>
<evidence type="ECO:0000256" key="8">
    <source>
        <dbReference type="ARBA" id="ARBA00023136"/>
    </source>
</evidence>
<dbReference type="InterPro" id="IPR005898">
    <property type="entry name" value="Cyc_pep_transpt_SyrD/YojI"/>
</dbReference>
<evidence type="ECO:0000256" key="1">
    <source>
        <dbReference type="ARBA" id="ARBA00004651"/>
    </source>
</evidence>
<dbReference type="EMBL" id="HE967328">
    <property type="protein sequence ID" value="CCJ67643.1"/>
    <property type="molecule type" value="Genomic_DNA"/>
</dbReference>
<evidence type="ECO:0000256" key="5">
    <source>
        <dbReference type="ARBA" id="ARBA00022741"/>
    </source>
</evidence>
<dbReference type="GO" id="GO:0043190">
    <property type="term" value="C:ATP-binding cassette (ABC) transporter complex"/>
    <property type="evidence" value="ECO:0007669"/>
    <property type="project" value="TreeGrafter"/>
</dbReference>
<keyword evidence="5" id="KW-0547">Nucleotide-binding</keyword>
<keyword evidence="7 9" id="KW-1133">Transmembrane helix</keyword>
<evidence type="ECO:0000256" key="4">
    <source>
        <dbReference type="ARBA" id="ARBA00022692"/>
    </source>
</evidence>
<evidence type="ECO:0000259" key="11">
    <source>
        <dbReference type="PROSITE" id="PS50929"/>
    </source>
</evidence>
<comment type="subcellular location">
    <subcellularLocation>
        <location evidence="1">Cell membrane</location>
        <topology evidence="1">Multi-pass membrane protein</topology>
    </subcellularLocation>
</comment>
<dbReference type="InterPro" id="IPR050095">
    <property type="entry name" value="ECF_ABC_transporter_ATP-bd"/>
</dbReference>
<feature type="transmembrane region" description="Helical" evidence="9">
    <location>
        <begin position="271"/>
        <end position="292"/>
    </location>
</feature>
<keyword evidence="2" id="KW-0813">Transport</keyword>
<dbReference type="PROSITE" id="PS00211">
    <property type="entry name" value="ABC_TRANSPORTER_1"/>
    <property type="match status" value="1"/>
</dbReference>
<feature type="domain" description="ABC transmembrane type-1" evidence="11">
    <location>
        <begin position="19"/>
        <end position="293"/>
    </location>
</feature>
<dbReference type="InterPro" id="IPR027417">
    <property type="entry name" value="P-loop_NTPase"/>
</dbReference>
<dbReference type="InterPro" id="IPR036640">
    <property type="entry name" value="ABC1_TM_sf"/>
</dbReference>
<feature type="transmembrane region" description="Helical" evidence="9">
    <location>
        <begin position="52"/>
        <end position="72"/>
    </location>
</feature>
<keyword evidence="8 9" id="KW-0472">Membrane</keyword>
<keyword evidence="6" id="KW-0067">ATP-binding</keyword>
<accession>K7ZX54</accession>
<keyword evidence="3" id="KW-1003">Cell membrane</keyword>
<dbReference type="PROSITE" id="PS50893">
    <property type="entry name" value="ABC_TRANSPORTER_2"/>
    <property type="match status" value="1"/>
</dbReference>
<feature type="transmembrane region" description="Helical" evidence="9">
    <location>
        <begin position="233"/>
        <end position="259"/>
    </location>
</feature>
<feature type="domain" description="ABC transporter" evidence="10">
    <location>
        <begin position="326"/>
        <end position="539"/>
    </location>
</feature>
<feature type="transmembrane region" description="Helical" evidence="9">
    <location>
        <begin position="20"/>
        <end position="40"/>
    </location>
</feature>
<dbReference type="GO" id="GO:0140359">
    <property type="term" value="F:ABC-type transporter activity"/>
    <property type="evidence" value="ECO:0007669"/>
    <property type="project" value="InterPro"/>
</dbReference>
<dbReference type="NCBIfam" id="TIGR01194">
    <property type="entry name" value="cyc_pep_trnsptr"/>
    <property type="match status" value="1"/>
</dbReference>
<organism evidence="12">
    <name type="scientific">Janthinobacterium agaricidamnosum</name>
    <dbReference type="NCBI Taxonomy" id="55508"/>
    <lineage>
        <taxon>Bacteria</taxon>
        <taxon>Pseudomonadati</taxon>
        <taxon>Pseudomonadota</taxon>
        <taxon>Betaproteobacteria</taxon>
        <taxon>Burkholderiales</taxon>
        <taxon>Oxalobacteraceae</taxon>
        <taxon>Janthinobacterium</taxon>
    </lineage>
</organism>
<evidence type="ECO:0000256" key="6">
    <source>
        <dbReference type="ARBA" id="ARBA00022840"/>
    </source>
</evidence>
<dbReference type="GO" id="GO:0005524">
    <property type="term" value="F:ATP binding"/>
    <property type="evidence" value="ECO:0007669"/>
    <property type="project" value="UniProtKB-KW"/>
</dbReference>
<reference evidence="12" key="1">
    <citation type="journal article" date="2012" name="Angew. Chem. Int. Ed.">
        <title>Imaging Mass Spectrometry and Genome Mining Reveal Highly Antifungal Virulence Factor of Mushroom Soft Rot Pathogens.</title>
        <authorList>
            <person name="Graupner K."/>
            <person name="Scherlach K."/>
            <person name="Bretschneider T."/>
            <person name="Lackner G."/>
            <person name="Roth M."/>
            <person name="Gross H."/>
            <person name="Hertweck C."/>
        </authorList>
    </citation>
    <scope>NUCLEOTIDE SEQUENCE</scope>
    <source>
        <strain evidence="12">DSM 9628</strain>
    </source>
</reference>
<dbReference type="GO" id="GO:0016887">
    <property type="term" value="F:ATP hydrolysis activity"/>
    <property type="evidence" value="ECO:0007669"/>
    <property type="project" value="InterPro"/>
</dbReference>
<evidence type="ECO:0000256" key="7">
    <source>
        <dbReference type="ARBA" id="ARBA00022989"/>
    </source>
</evidence>
<evidence type="ECO:0000256" key="2">
    <source>
        <dbReference type="ARBA" id="ARBA00022448"/>
    </source>
</evidence>
<dbReference type="GO" id="GO:0015833">
    <property type="term" value="P:peptide transport"/>
    <property type="evidence" value="ECO:0007669"/>
    <property type="project" value="InterPro"/>
</dbReference>
<dbReference type="PANTHER" id="PTHR43553:SF11">
    <property type="entry name" value="ABC TRANSPORTER ATP-BINDING_PERMEASE PROTEIN YOJI"/>
    <property type="match status" value="1"/>
</dbReference>
<evidence type="ECO:0000313" key="12">
    <source>
        <dbReference type="EMBL" id="CCJ67643.1"/>
    </source>
</evidence>
<dbReference type="Gene3D" id="1.20.1560.10">
    <property type="entry name" value="ABC transporter type 1, transmembrane domain"/>
    <property type="match status" value="1"/>
</dbReference>
<dbReference type="AlphaFoldDB" id="K7ZX54"/>
<evidence type="ECO:0000259" key="10">
    <source>
        <dbReference type="PROSITE" id="PS50893"/>
    </source>
</evidence>
<dbReference type="InterPro" id="IPR011527">
    <property type="entry name" value="ABC1_TM_dom"/>
</dbReference>
<keyword evidence="4 9" id="KW-0812">Transmembrane</keyword>
<dbReference type="PANTHER" id="PTHR43553">
    <property type="entry name" value="HEAVY METAL TRANSPORTER"/>
    <property type="match status" value="1"/>
</dbReference>
<dbReference type="Gene3D" id="3.40.50.300">
    <property type="entry name" value="P-loop containing nucleotide triphosphate hydrolases"/>
    <property type="match status" value="1"/>
</dbReference>
<dbReference type="SUPFAM" id="SSF90123">
    <property type="entry name" value="ABC transporter transmembrane region"/>
    <property type="match status" value="1"/>
</dbReference>
<dbReference type="InterPro" id="IPR003439">
    <property type="entry name" value="ABC_transporter-like_ATP-bd"/>
</dbReference>
<proteinExistence type="predicted"/>
<dbReference type="GO" id="GO:1904680">
    <property type="term" value="F:peptide transmembrane transporter activity"/>
    <property type="evidence" value="ECO:0007669"/>
    <property type="project" value="InterPro"/>
</dbReference>
<dbReference type="SMART" id="SM00382">
    <property type="entry name" value="AAA"/>
    <property type="match status" value="1"/>
</dbReference>
<feature type="transmembrane region" description="Helical" evidence="9">
    <location>
        <begin position="151"/>
        <end position="169"/>
    </location>
</feature>
<dbReference type="InterPro" id="IPR003593">
    <property type="entry name" value="AAA+_ATPase"/>
</dbReference>
<name>K7ZX54_9BURK</name>
<evidence type="ECO:0000256" key="3">
    <source>
        <dbReference type="ARBA" id="ARBA00022475"/>
    </source>
</evidence>
<protein>
    <submittedName>
        <fullName evidence="12">Cyclic peptide transporter siderophore ABC transporter</fullName>
    </submittedName>
</protein>
<dbReference type="Pfam" id="PF00005">
    <property type="entry name" value="ABC_tran"/>
    <property type="match status" value="1"/>
</dbReference>